<reference evidence="4 5" key="1">
    <citation type="submission" date="2023-09" db="EMBL/GenBank/DDBJ databases">
        <title>Genomes of two closely related lineages of the louse Polyplax serrata with different host specificities.</title>
        <authorList>
            <person name="Martinu J."/>
            <person name="Tarabai H."/>
            <person name="Stefka J."/>
            <person name="Hypsa V."/>
        </authorList>
    </citation>
    <scope>NUCLEOTIDE SEQUENCE [LARGE SCALE GENOMIC DNA]</scope>
    <source>
        <strain evidence="4">98ZLc_SE</strain>
    </source>
</reference>
<dbReference type="SMART" id="SM00320">
    <property type="entry name" value="WD40"/>
    <property type="match status" value="4"/>
</dbReference>
<name>A0ABR1ADT5_POLSC</name>
<comment type="caution">
    <text evidence="4">The sequence shown here is derived from an EMBL/GenBank/DDBJ whole genome shotgun (WGS) entry which is preliminary data.</text>
</comment>
<dbReference type="Gene3D" id="2.130.10.10">
    <property type="entry name" value="YVTN repeat-like/Quinoprotein amine dehydrogenase"/>
    <property type="match status" value="1"/>
</dbReference>
<protein>
    <submittedName>
        <fullName evidence="4">Uncharacterized protein</fullName>
    </submittedName>
</protein>
<feature type="repeat" description="WD" evidence="2">
    <location>
        <begin position="398"/>
        <end position="411"/>
    </location>
</feature>
<dbReference type="PANTHER" id="PTHR44324:SF3">
    <property type="entry name" value="WD REPEAT-CONTAINING PROTEIN 49-LIKE"/>
    <property type="match status" value="1"/>
</dbReference>
<sequence>MSTLKSGKTTPSGSYDNVSSIAVDQEIGENLDMLKIDLLDRMDIQDIIELKRHFFDEQKLKQTNTKTKTEAEIHGVRLGRQEFGQIMEEISGSSMILLPAAKLFDCLDEKKKGTIVWEDVLDGIIAKTAKPLERMQENWQPLQPDVTIHCASHCKREFIVKVISLHTKLTFCYAVVSKLGRVGVYDGEFNLLDTYKIGLKPSRASREFLTAEQEERQKRSVTTWVTDAVFVPDTYAIFFSTSDRSLHLYDATGLIHVPLCLISGLKNTPTCLDYYSSSMADRTFLFFGDDQGDVTIMKFHQPKKSLFRKKDPDKLDKFLWEELKEQPDYVTIRTHRKVHCEQVIQVSYSPESKTILTCSNDPVNTMVLRHIEKRRRPYVFRVPRGIKCFHMEKSLHIIATGSKDGMVRVWNRVVTKQPIISLHGHRESIVDVRILRHMSLIMSLSEKCVVKAWNLNEYYCQMTVQLNFPIFQMSSRVEFGTRSIFPGPTITDVFEELAFSDSKSTSKINSFVEDIETWSFTRDFETRNGADWKRNSVAVICCNFIALLKLNLTSVAPEDEAHVPNFLRKYKILPPPSRELYASVPSPWKIADSFTKTPPEESEDGSTTTKSSGSSSTKNIAVSSNLKKVHNITSDPVTAPMRNMNMKKTQLQIKQDQMKMLVEHCAPHLALDLYDLAPLKFSRPLPVTQKMMERGVDVSDPEHLLKGKLQKDSTVTTGDTFSDGLSPSSSKNSKLAAAKGKSQVGKGRQTPEWFADGIKISYRDLPESEDEILN</sequence>
<organism evidence="4 5">
    <name type="scientific">Polyplax serrata</name>
    <name type="common">Common mouse louse</name>
    <dbReference type="NCBI Taxonomy" id="468196"/>
    <lineage>
        <taxon>Eukaryota</taxon>
        <taxon>Metazoa</taxon>
        <taxon>Ecdysozoa</taxon>
        <taxon>Arthropoda</taxon>
        <taxon>Hexapoda</taxon>
        <taxon>Insecta</taxon>
        <taxon>Pterygota</taxon>
        <taxon>Neoptera</taxon>
        <taxon>Paraneoptera</taxon>
        <taxon>Psocodea</taxon>
        <taxon>Troctomorpha</taxon>
        <taxon>Phthiraptera</taxon>
        <taxon>Anoplura</taxon>
        <taxon>Polyplacidae</taxon>
        <taxon>Polyplax</taxon>
    </lineage>
</organism>
<dbReference type="PANTHER" id="PTHR44324">
    <property type="entry name" value="WD40 REPEAT DOMAIN 95"/>
    <property type="match status" value="1"/>
</dbReference>
<dbReference type="Proteomes" id="UP001359485">
    <property type="component" value="Unassembled WGS sequence"/>
</dbReference>
<dbReference type="EMBL" id="JAWJWF010000052">
    <property type="protein sequence ID" value="KAK6617262.1"/>
    <property type="molecule type" value="Genomic_DNA"/>
</dbReference>
<keyword evidence="2" id="KW-0853">WD repeat</keyword>
<accession>A0ABR1ADT5</accession>
<evidence type="ECO:0000313" key="4">
    <source>
        <dbReference type="EMBL" id="KAK6617262.1"/>
    </source>
</evidence>
<feature type="compositionally biased region" description="Low complexity" evidence="3">
    <location>
        <begin position="605"/>
        <end position="618"/>
    </location>
</feature>
<evidence type="ECO:0000256" key="2">
    <source>
        <dbReference type="PROSITE-ProRule" id="PRU00221"/>
    </source>
</evidence>
<keyword evidence="5" id="KW-1185">Reference proteome</keyword>
<feature type="region of interest" description="Disordered" evidence="3">
    <location>
        <begin position="592"/>
        <end position="620"/>
    </location>
</feature>
<dbReference type="InterPro" id="IPR001680">
    <property type="entry name" value="WD40_rpt"/>
</dbReference>
<feature type="compositionally biased region" description="Low complexity" evidence="3">
    <location>
        <begin position="722"/>
        <end position="742"/>
    </location>
</feature>
<evidence type="ECO:0000313" key="5">
    <source>
        <dbReference type="Proteomes" id="UP001359485"/>
    </source>
</evidence>
<dbReference type="Pfam" id="PF00400">
    <property type="entry name" value="WD40"/>
    <property type="match status" value="1"/>
</dbReference>
<feature type="region of interest" description="Disordered" evidence="3">
    <location>
        <begin position="710"/>
        <end position="750"/>
    </location>
</feature>
<gene>
    <name evidence="4" type="ORF">RUM44_005593</name>
</gene>
<keyword evidence="1" id="KW-0677">Repeat</keyword>
<proteinExistence type="predicted"/>
<evidence type="ECO:0000256" key="1">
    <source>
        <dbReference type="ARBA" id="ARBA00022737"/>
    </source>
</evidence>
<dbReference type="InterPro" id="IPR015943">
    <property type="entry name" value="WD40/YVTN_repeat-like_dom_sf"/>
</dbReference>
<dbReference type="SUPFAM" id="SSF50978">
    <property type="entry name" value="WD40 repeat-like"/>
    <property type="match status" value="1"/>
</dbReference>
<evidence type="ECO:0000256" key="3">
    <source>
        <dbReference type="SAM" id="MobiDB-lite"/>
    </source>
</evidence>
<dbReference type="PROSITE" id="PS50082">
    <property type="entry name" value="WD_REPEATS_2"/>
    <property type="match status" value="1"/>
</dbReference>
<dbReference type="InterPro" id="IPR051242">
    <property type="entry name" value="WD-EF-hand_domain"/>
</dbReference>
<dbReference type="InterPro" id="IPR036322">
    <property type="entry name" value="WD40_repeat_dom_sf"/>
</dbReference>